<evidence type="ECO:0000256" key="3">
    <source>
        <dbReference type="ARBA" id="ARBA00021717"/>
    </source>
</evidence>
<sequence>MLDLLPYVWAGALLFARLGSVLMLAPGFGEAAIPARFRLTIALLATFALAPGLFADLPGQPENLGTAITMLIGEILIGLMFGAAARILMSAASIAGQVISLHTGLGFAMQLDPMQGQQGAVLSTFLSLIAVVLVLGAGIHRWMLQGAVDSYDLFPVGTLPDISDATQYGVMAFTEAFRLGIQIAAPAIAFGLIFNLAIGLAARLIPQIQIFFIAMPSSIMFGLIVVMLGMGAGMLAWLEGFDRFLNQGGI</sequence>
<dbReference type="PRINTS" id="PR00953">
    <property type="entry name" value="TYPE3IMRPROT"/>
</dbReference>
<feature type="transmembrane region" description="Helical" evidence="10">
    <location>
        <begin position="210"/>
        <end position="238"/>
    </location>
</feature>
<dbReference type="InterPro" id="IPR002010">
    <property type="entry name" value="T3SS_IM_R"/>
</dbReference>
<feature type="transmembrane region" description="Helical" evidence="10">
    <location>
        <begin position="37"/>
        <end position="55"/>
    </location>
</feature>
<keyword evidence="4 10" id="KW-1003">Cell membrane</keyword>
<feature type="transmembrane region" description="Helical" evidence="10">
    <location>
        <begin position="6"/>
        <end position="25"/>
    </location>
</feature>
<proteinExistence type="inferred from homology"/>
<keyword evidence="6 10" id="KW-1133">Transmembrane helix</keyword>
<dbReference type="EMBL" id="JBHSSW010000001">
    <property type="protein sequence ID" value="MFC6196538.1"/>
    <property type="molecule type" value="Genomic_DNA"/>
</dbReference>
<comment type="caution">
    <text evidence="11">The sequence shown here is derived from an EMBL/GenBank/DDBJ whole genome shotgun (WGS) entry which is preliminary data.</text>
</comment>
<keyword evidence="12" id="KW-1185">Reference proteome</keyword>
<dbReference type="InterPro" id="IPR006303">
    <property type="entry name" value="FliR"/>
</dbReference>
<keyword evidence="11" id="KW-0969">Cilium</keyword>
<dbReference type="Proteomes" id="UP001596303">
    <property type="component" value="Unassembled WGS sequence"/>
</dbReference>
<comment type="function">
    <text evidence="1 10">Role in flagellar biosynthesis.</text>
</comment>
<name>A0ABW1S4F4_9PROT</name>
<evidence type="ECO:0000256" key="4">
    <source>
        <dbReference type="ARBA" id="ARBA00022475"/>
    </source>
</evidence>
<keyword evidence="11" id="KW-0966">Cell projection</keyword>
<evidence type="ECO:0000256" key="10">
    <source>
        <dbReference type="RuleBase" id="RU362071"/>
    </source>
</evidence>
<protein>
    <recommendedName>
        <fullName evidence="3 9">Flagellar biosynthetic protein FliR</fullName>
    </recommendedName>
</protein>
<evidence type="ECO:0000256" key="8">
    <source>
        <dbReference type="ARBA" id="ARBA00023143"/>
    </source>
</evidence>
<evidence type="ECO:0000256" key="1">
    <source>
        <dbReference type="ARBA" id="ARBA00002578"/>
    </source>
</evidence>
<reference evidence="12" key="1">
    <citation type="journal article" date="2019" name="Int. J. Syst. Evol. Microbiol.">
        <title>The Global Catalogue of Microorganisms (GCM) 10K type strain sequencing project: providing services to taxonomists for standard genome sequencing and annotation.</title>
        <authorList>
            <consortium name="The Broad Institute Genomics Platform"/>
            <consortium name="The Broad Institute Genome Sequencing Center for Infectious Disease"/>
            <person name="Wu L."/>
            <person name="Ma J."/>
        </authorList>
    </citation>
    <scope>NUCLEOTIDE SEQUENCE [LARGE SCALE GENOMIC DNA]</scope>
    <source>
        <strain evidence="12">CGMCC-1.15741</strain>
    </source>
</reference>
<gene>
    <name evidence="11" type="primary">fliR</name>
    <name evidence="11" type="ORF">ACFQDM_00530</name>
</gene>
<keyword evidence="5 10" id="KW-0812">Transmembrane</keyword>
<dbReference type="NCBIfam" id="TIGR01400">
    <property type="entry name" value="fliR"/>
    <property type="match status" value="1"/>
</dbReference>
<evidence type="ECO:0000313" key="11">
    <source>
        <dbReference type="EMBL" id="MFC6196538.1"/>
    </source>
</evidence>
<evidence type="ECO:0000313" key="12">
    <source>
        <dbReference type="Proteomes" id="UP001596303"/>
    </source>
</evidence>
<dbReference type="RefSeq" id="WP_377374052.1">
    <property type="nucleotide sequence ID" value="NZ_JBHSSW010000001.1"/>
</dbReference>
<dbReference type="PANTHER" id="PTHR30065">
    <property type="entry name" value="FLAGELLAR BIOSYNTHETIC PROTEIN FLIR"/>
    <property type="match status" value="1"/>
</dbReference>
<accession>A0ABW1S4F4</accession>
<keyword evidence="7 10" id="KW-0472">Membrane</keyword>
<evidence type="ECO:0000256" key="5">
    <source>
        <dbReference type="ARBA" id="ARBA00022692"/>
    </source>
</evidence>
<keyword evidence="11" id="KW-0282">Flagellum</keyword>
<dbReference type="Pfam" id="PF01311">
    <property type="entry name" value="Bac_export_1"/>
    <property type="match status" value="1"/>
</dbReference>
<evidence type="ECO:0000256" key="7">
    <source>
        <dbReference type="ARBA" id="ARBA00023136"/>
    </source>
</evidence>
<feature type="transmembrane region" description="Helical" evidence="10">
    <location>
        <begin position="120"/>
        <end position="143"/>
    </location>
</feature>
<organism evidence="11 12">
    <name type="scientific">Ponticaulis profundi</name>
    <dbReference type="NCBI Taxonomy" id="2665222"/>
    <lineage>
        <taxon>Bacteria</taxon>
        <taxon>Pseudomonadati</taxon>
        <taxon>Pseudomonadota</taxon>
        <taxon>Alphaproteobacteria</taxon>
        <taxon>Hyphomonadales</taxon>
        <taxon>Hyphomonadaceae</taxon>
        <taxon>Ponticaulis</taxon>
    </lineage>
</organism>
<comment type="subcellular location">
    <subcellularLocation>
        <location evidence="10">Cell membrane</location>
        <topology evidence="10">Multi-pass membrane protein</topology>
    </subcellularLocation>
    <subcellularLocation>
        <location evidence="10">Bacterial flagellum basal body</location>
    </subcellularLocation>
</comment>
<dbReference type="PANTHER" id="PTHR30065:SF8">
    <property type="entry name" value="FLAGELLAR BIOSYNTHETIC PROTEIN FLIR"/>
    <property type="match status" value="1"/>
</dbReference>
<feature type="transmembrane region" description="Helical" evidence="10">
    <location>
        <begin position="75"/>
        <end position="99"/>
    </location>
</feature>
<evidence type="ECO:0000256" key="6">
    <source>
        <dbReference type="ARBA" id="ARBA00022989"/>
    </source>
</evidence>
<evidence type="ECO:0000256" key="9">
    <source>
        <dbReference type="NCBIfam" id="TIGR01400"/>
    </source>
</evidence>
<feature type="transmembrane region" description="Helical" evidence="10">
    <location>
        <begin position="179"/>
        <end position="198"/>
    </location>
</feature>
<evidence type="ECO:0000256" key="2">
    <source>
        <dbReference type="ARBA" id="ARBA00009772"/>
    </source>
</evidence>
<keyword evidence="8 10" id="KW-0975">Bacterial flagellum</keyword>
<comment type="similarity">
    <text evidence="2 10">Belongs to the FliR/MopE/SpaR family.</text>
</comment>